<dbReference type="GO" id="GO:0003725">
    <property type="term" value="F:double-stranded RNA binding"/>
    <property type="evidence" value="ECO:0007669"/>
    <property type="project" value="InterPro"/>
</dbReference>
<evidence type="ECO:0000313" key="13">
    <source>
        <dbReference type="EMBL" id="MPL54890.1"/>
    </source>
</evidence>
<evidence type="ECO:0000256" key="11">
    <source>
        <dbReference type="ARBA" id="ARBA00048366"/>
    </source>
</evidence>
<reference evidence="13" key="1">
    <citation type="submission" date="2019-08" db="EMBL/GenBank/DDBJ databases">
        <authorList>
            <person name="Kucharzyk K."/>
            <person name="Murdoch R.W."/>
            <person name="Higgins S."/>
            <person name="Loffler F."/>
        </authorList>
    </citation>
    <scope>NUCLEOTIDE SEQUENCE</scope>
</reference>
<evidence type="ECO:0000256" key="4">
    <source>
        <dbReference type="ARBA" id="ARBA00022490"/>
    </source>
</evidence>
<evidence type="ECO:0000256" key="1">
    <source>
        <dbReference type="ARBA" id="ARBA00004496"/>
    </source>
</evidence>
<feature type="domain" description="YrdC-like" evidence="12">
    <location>
        <begin position="14"/>
        <end position="198"/>
    </location>
</feature>
<comment type="caution">
    <text evidence="13">The sequence shown here is derived from an EMBL/GenBank/DDBJ whole genome shotgun (WGS) entry which is preliminary data.</text>
</comment>
<sequence length="198" mass="22399">MFCIFALTFIYIILLKLEKALEILKNGGVILYPTDTIWGIGCDATNVEAINKIFEIKKREKTKSMIILVENERRLQDLVDVPEMAWQIIDLSEKPVTIVYENPKNLPKEILAEDGSIGIRLVKDDFCKKLISKLNKPLVSTSANFSGDKSPLKFSDISQELIDAVDYAVEENRESVSKYSGSSVIKVWSDGRVKVLRE</sequence>
<dbReference type="NCBIfam" id="TIGR00057">
    <property type="entry name" value="L-threonylcarbamoyladenylate synthase"/>
    <property type="match status" value="1"/>
</dbReference>
<protein>
    <recommendedName>
        <fullName evidence="10">L-threonylcarbamoyladenylate synthase</fullName>
        <ecNumber evidence="3">2.7.7.87</ecNumber>
    </recommendedName>
    <alternativeName>
        <fullName evidence="10">L-threonylcarbamoyladenylate synthase</fullName>
    </alternativeName>
</protein>
<dbReference type="PANTHER" id="PTHR17490:SF16">
    <property type="entry name" value="THREONYLCARBAMOYL-AMP SYNTHASE"/>
    <property type="match status" value="1"/>
</dbReference>
<keyword evidence="8" id="KW-0547">Nucleotide-binding</keyword>
<evidence type="ECO:0000256" key="7">
    <source>
        <dbReference type="ARBA" id="ARBA00022695"/>
    </source>
</evidence>
<evidence type="ECO:0000259" key="12">
    <source>
        <dbReference type="PROSITE" id="PS51163"/>
    </source>
</evidence>
<dbReference type="InterPro" id="IPR006070">
    <property type="entry name" value="Sua5-like_dom"/>
</dbReference>
<evidence type="ECO:0000256" key="9">
    <source>
        <dbReference type="ARBA" id="ARBA00022840"/>
    </source>
</evidence>
<evidence type="ECO:0000256" key="2">
    <source>
        <dbReference type="ARBA" id="ARBA00007663"/>
    </source>
</evidence>
<dbReference type="AlphaFoldDB" id="A0A644SJM1"/>
<keyword evidence="7 13" id="KW-0548">Nucleotidyltransferase</keyword>
<comment type="catalytic activity">
    <reaction evidence="11">
        <text>L-threonine + hydrogencarbonate + ATP = L-threonylcarbamoyladenylate + diphosphate + H2O</text>
        <dbReference type="Rhea" id="RHEA:36407"/>
        <dbReference type="ChEBI" id="CHEBI:15377"/>
        <dbReference type="ChEBI" id="CHEBI:17544"/>
        <dbReference type="ChEBI" id="CHEBI:30616"/>
        <dbReference type="ChEBI" id="CHEBI:33019"/>
        <dbReference type="ChEBI" id="CHEBI:57926"/>
        <dbReference type="ChEBI" id="CHEBI:73682"/>
        <dbReference type="EC" id="2.7.7.87"/>
    </reaction>
</comment>
<keyword evidence="6" id="KW-0819">tRNA processing</keyword>
<dbReference type="InterPro" id="IPR050156">
    <property type="entry name" value="TC-AMP_synthase_SUA5"/>
</dbReference>
<dbReference type="PANTHER" id="PTHR17490">
    <property type="entry name" value="SUA5"/>
    <property type="match status" value="1"/>
</dbReference>
<keyword evidence="5 13" id="KW-0808">Transferase</keyword>
<dbReference type="GO" id="GO:0005524">
    <property type="term" value="F:ATP binding"/>
    <property type="evidence" value="ECO:0007669"/>
    <property type="project" value="UniProtKB-KW"/>
</dbReference>
<evidence type="ECO:0000256" key="8">
    <source>
        <dbReference type="ARBA" id="ARBA00022741"/>
    </source>
</evidence>
<dbReference type="GO" id="GO:0008033">
    <property type="term" value="P:tRNA processing"/>
    <property type="evidence" value="ECO:0007669"/>
    <property type="project" value="UniProtKB-KW"/>
</dbReference>
<comment type="similarity">
    <text evidence="2">Belongs to the SUA5 family.</text>
</comment>
<comment type="subcellular location">
    <subcellularLocation>
        <location evidence="1">Cytoplasm</location>
    </subcellularLocation>
</comment>
<evidence type="ECO:0000256" key="10">
    <source>
        <dbReference type="ARBA" id="ARBA00029774"/>
    </source>
</evidence>
<dbReference type="EMBL" id="VSSQ01000001">
    <property type="protein sequence ID" value="MPL54890.1"/>
    <property type="molecule type" value="Genomic_DNA"/>
</dbReference>
<evidence type="ECO:0000256" key="5">
    <source>
        <dbReference type="ARBA" id="ARBA00022679"/>
    </source>
</evidence>
<dbReference type="InterPro" id="IPR017945">
    <property type="entry name" value="DHBP_synth_RibB-like_a/b_dom"/>
</dbReference>
<keyword evidence="4" id="KW-0963">Cytoplasm</keyword>
<evidence type="ECO:0000256" key="6">
    <source>
        <dbReference type="ARBA" id="ARBA00022694"/>
    </source>
</evidence>
<dbReference type="SUPFAM" id="SSF55821">
    <property type="entry name" value="YrdC/RibB"/>
    <property type="match status" value="1"/>
</dbReference>
<evidence type="ECO:0000256" key="3">
    <source>
        <dbReference type="ARBA" id="ARBA00012584"/>
    </source>
</evidence>
<name>A0A644SJM1_9ZZZZ</name>
<dbReference type="GO" id="GO:0005737">
    <property type="term" value="C:cytoplasm"/>
    <property type="evidence" value="ECO:0007669"/>
    <property type="project" value="UniProtKB-SubCell"/>
</dbReference>
<dbReference type="GO" id="GO:0061710">
    <property type="term" value="F:L-threonylcarbamoyladenylate synthase"/>
    <property type="evidence" value="ECO:0007669"/>
    <property type="project" value="UniProtKB-EC"/>
</dbReference>
<dbReference type="Gene3D" id="3.90.870.10">
    <property type="entry name" value="DHBP synthase"/>
    <property type="match status" value="1"/>
</dbReference>
<dbReference type="GO" id="GO:0006450">
    <property type="term" value="P:regulation of translational fidelity"/>
    <property type="evidence" value="ECO:0007669"/>
    <property type="project" value="TreeGrafter"/>
</dbReference>
<gene>
    <name evidence="13" type="primary">tsaC_1</name>
    <name evidence="13" type="ORF">SDC9_00356</name>
</gene>
<organism evidence="13">
    <name type="scientific">bioreactor metagenome</name>
    <dbReference type="NCBI Taxonomy" id="1076179"/>
    <lineage>
        <taxon>unclassified sequences</taxon>
        <taxon>metagenomes</taxon>
        <taxon>ecological metagenomes</taxon>
    </lineage>
</organism>
<dbReference type="GO" id="GO:0000049">
    <property type="term" value="F:tRNA binding"/>
    <property type="evidence" value="ECO:0007669"/>
    <property type="project" value="TreeGrafter"/>
</dbReference>
<dbReference type="Pfam" id="PF01300">
    <property type="entry name" value="Sua5_yciO_yrdC"/>
    <property type="match status" value="1"/>
</dbReference>
<accession>A0A644SJM1</accession>
<dbReference type="EC" id="2.7.7.87" evidence="3"/>
<dbReference type="PROSITE" id="PS51163">
    <property type="entry name" value="YRDC"/>
    <property type="match status" value="1"/>
</dbReference>
<proteinExistence type="inferred from homology"/>
<keyword evidence="9" id="KW-0067">ATP-binding</keyword>